<dbReference type="InterPro" id="IPR032710">
    <property type="entry name" value="NTF2-like_dom_sf"/>
</dbReference>
<dbReference type="Gene3D" id="3.10.450.50">
    <property type="match status" value="1"/>
</dbReference>
<dbReference type="SUPFAM" id="SSF54427">
    <property type="entry name" value="NTF2-like"/>
    <property type="match status" value="1"/>
</dbReference>
<reference evidence="5 6" key="1">
    <citation type="journal article" date="2012" name="J. Bacteriol.">
        <title>Complete Genome Sequence of the BTEX-Degrading Bacterium Pseudoxanthomonas spadix BD-a59.</title>
        <authorList>
            <person name="Lee S.H."/>
            <person name="Jin H.M."/>
            <person name="Lee H.J."/>
            <person name="Kim J.M."/>
            <person name="Jeon C.O."/>
        </authorList>
    </citation>
    <scope>NUCLEOTIDE SEQUENCE [LARGE SCALE GENOMIC DNA]</scope>
    <source>
        <strain evidence="5 6">BD-a59</strain>
    </source>
</reference>
<sequence>MDDGELQVHGNWTASTGVENRATTYFGNAHYRLRHLDGAWQIAKKKTVILNDMIHEVVDFYHL</sequence>
<evidence type="ECO:0000256" key="1">
    <source>
        <dbReference type="ARBA" id="ARBA00009570"/>
    </source>
</evidence>
<evidence type="ECO:0000256" key="3">
    <source>
        <dbReference type="ARBA" id="ARBA00022964"/>
    </source>
</evidence>
<dbReference type="EMBL" id="CP003093">
    <property type="protein sequence ID" value="AER57148.1"/>
    <property type="molecule type" value="Genomic_DNA"/>
</dbReference>
<dbReference type="KEGG" id="psd:DSC_12520"/>
<dbReference type="Pfam" id="PF00866">
    <property type="entry name" value="Ring_hydroxyl_B"/>
    <property type="match status" value="1"/>
</dbReference>
<accession>G7URF6</accession>
<organism evidence="5 6">
    <name type="scientific">Pseudoxanthomonas spadix (strain BD-a59)</name>
    <dbReference type="NCBI Taxonomy" id="1045855"/>
    <lineage>
        <taxon>Bacteria</taxon>
        <taxon>Pseudomonadati</taxon>
        <taxon>Pseudomonadota</taxon>
        <taxon>Gammaproteobacteria</taxon>
        <taxon>Lysobacterales</taxon>
        <taxon>Lysobacteraceae</taxon>
        <taxon>Pseudoxanthomonas</taxon>
    </lineage>
</organism>
<dbReference type="AlphaFoldDB" id="G7URF6"/>
<gene>
    <name evidence="5" type="ordered locus">DSC_12520</name>
</gene>
<dbReference type="InterPro" id="IPR000391">
    <property type="entry name" value="Rng_hydr_dOase-bsu"/>
</dbReference>
<proteinExistence type="inferred from homology"/>
<comment type="similarity">
    <text evidence="1">Belongs to the bacterial ring-hydroxylating dioxygenase beta subunit family.</text>
</comment>
<keyword evidence="3" id="KW-0223">Dioxygenase</keyword>
<keyword evidence="2" id="KW-0058">Aromatic hydrocarbons catabolism</keyword>
<evidence type="ECO:0000313" key="6">
    <source>
        <dbReference type="Proteomes" id="UP000005870"/>
    </source>
</evidence>
<evidence type="ECO:0000256" key="2">
    <source>
        <dbReference type="ARBA" id="ARBA00022797"/>
    </source>
</evidence>
<dbReference type="eggNOG" id="COG5517">
    <property type="taxonomic scope" value="Bacteria"/>
</dbReference>
<dbReference type="STRING" id="1045855.DSC_12520"/>
<name>G7URF6_PSEUP</name>
<keyword evidence="6" id="KW-1185">Reference proteome</keyword>
<protein>
    <submittedName>
        <fullName evidence="5">Anthranilate 1,2-dioxygenase, small subunit</fullName>
    </submittedName>
</protein>
<dbReference type="HOGENOM" id="CLU_2882684_0_0_6"/>
<evidence type="ECO:0000313" key="5">
    <source>
        <dbReference type="EMBL" id="AER57148.1"/>
    </source>
</evidence>
<keyword evidence="4" id="KW-0560">Oxidoreductase</keyword>
<dbReference type="Proteomes" id="UP000005870">
    <property type="component" value="Chromosome"/>
</dbReference>
<evidence type="ECO:0000256" key="4">
    <source>
        <dbReference type="ARBA" id="ARBA00023002"/>
    </source>
</evidence>
<dbReference type="GO" id="GO:0051213">
    <property type="term" value="F:dioxygenase activity"/>
    <property type="evidence" value="ECO:0007669"/>
    <property type="project" value="UniProtKB-KW"/>
</dbReference>